<dbReference type="Pfam" id="PF00589">
    <property type="entry name" value="Phage_integrase"/>
    <property type="match status" value="1"/>
</dbReference>
<gene>
    <name evidence="6" type="ORF">KOR42_22530</name>
</gene>
<dbReference type="Gene3D" id="1.10.443.10">
    <property type="entry name" value="Intergrase catalytic core"/>
    <property type="match status" value="1"/>
</dbReference>
<dbReference type="CDD" id="cd01189">
    <property type="entry name" value="INT_ICEBs1_C_like"/>
    <property type="match status" value="1"/>
</dbReference>
<feature type="compositionally biased region" description="Basic residues" evidence="4">
    <location>
        <begin position="382"/>
        <end position="393"/>
    </location>
</feature>
<dbReference type="InterPro" id="IPR011010">
    <property type="entry name" value="DNA_brk_join_enz"/>
</dbReference>
<dbReference type="InterPro" id="IPR002104">
    <property type="entry name" value="Integrase_catalytic"/>
</dbReference>
<accession>A0A5C5X743</accession>
<dbReference type="InterPro" id="IPR013762">
    <property type="entry name" value="Integrase-like_cat_sf"/>
</dbReference>
<keyword evidence="7" id="KW-1185">Reference proteome</keyword>
<keyword evidence="3" id="KW-0233">DNA recombination</keyword>
<dbReference type="OrthoDB" id="9803188at2"/>
<dbReference type="SUPFAM" id="SSF56349">
    <property type="entry name" value="DNA breaking-rejoining enzymes"/>
    <property type="match status" value="1"/>
</dbReference>
<evidence type="ECO:0000256" key="2">
    <source>
        <dbReference type="ARBA" id="ARBA00023125"/>
    </source>
</evidence>
<feature type="compositionally biased region" description="Low complexity" evidence="4">
    <location>
        <begin position="394"/>
        <end position="404"/>
    </location>
</feature>
<proteinExistence type="inferred from homology"/>
<dbReference type="InterPro" id="IPR010998">
    <property type="entry name" value="Integrase_recombinase_N"/>
</dbReference>
<dbReference type="PANTHER" id="PTHR30349:SF64">
    <property type="entry name" value="PROPHAGE INTEGRASE INTD-RELATED"/>
    <property type="match status" value="1"/>
</dbReference>
<evidence type="ECO:0000313" key="7">
    <source>
        <dbReference type="Proteomes" id="UP000317243"/>
    </source>
</evidence>
<dbReference type="Gene3D" id="1.10.150.130">
    <property type="match status" value="1"/>
</dbReference>
<dbReference type="AlphaFoldDB" id="A0A5C5X743"/>
<dbReference type="Proteomes" id="UP000317243">
    <property type="component" value="Unassembled WGS sequence"/>
</dbReference>
<evidence type="ECO:0000259" key="5">
    <source>
        <dbReference type="PROSITE" id="PS51898"/>
    </source>
</evidence>
<reference evidence="6 7" key="1">
    <citation type="submission" date="2019-02" db="EMBL/GenBank/DDBJ databases">
        <title>Deep-cultivation of Planctomycetes and their phenomic and genomic characterization uncovers novel biology.</title>
        <authorList>
            <person name="Wiegand S."/>
            <person name="Jogler M."/>
            <person name="Boedeker C."/>
            <person name="Pinto D."/>
            <person name="Vollmers J."/>
            <person name="Rivas-Marin E."/>
            <person name="Kohn T."/>
            <person name="Peeters S.H."/>
            <person name="Heuer A."/>
            <person name="Rast P."/>
            <person name="Oberbeckmann S."/>
            <person name="Bunk B."/>
            <person name="Jeske O."/>
            <person name="Meyerdierks A."/>
            <person name="Storesund J.E."/>
            <person name="Kallscheuer N."/>
            <person name="Luecker S."/>
            <person name="Lage O.M."/>
            <person name="Pohl T."/>
            <person name="Merkel B.J."/>
            <person name="Hornburger P."/>
            <person name="Mueller R.-W."/>
            <person name="Bruemmer F."/>
            <person name="Labrenz M."/>
            <person name="Spormann A.M."/>
            <person name="Op Den Camp H."/>
            <person name="Overmann J."/>
            <person name="Amann R."/>
            <person name="Jetten M.S.M."/>
            <person name="Mascher T."/>
            <person name="Medema M.H."/>
            <person name="Devos D.P."/>
            <person name="Kaster A.-K."/>
            <person name="Ovreas L."/>
            <person name="Rohde M."/>
            <person name="Galperin M.Y."/>
            <person name="Jogler C."/>
        </authorList>
    </citation>
    <scope>NUCLEOTIDE SEQUENCE [LARGE SCALE GENOMIC DNA]</scope>
    <source>
        <strain evidence="6 7">KOR42</strain>
    </source>
</reference>
<dbReference type="EMBL" id="SIHI01000001">
    <property type="protein sequence ID" value="TWT58866.1"/>
    <property type="molecule type" value="Genomic_DNA"/>
</dbReference>
<feature type="region of interest" description="Disordered" evidence="4">
    <location>
        <begin position="380"/>
        <end position="421"/>
    </location>
</feature>
<evidence type="ECO:0000256" key="3">
    <source>
        <dbReference type="ARBA" id="ARBA00023172"/>
    </source>
</evidence>
<sequence length="421" mass="48133">MAKKRSKRDYGSGTVYQEADGRWRYSARTLEGQRIRRRARNEQEAHEGLRDLLDELYPIHYSDFEESLSGATVKILIDRYIADRSKLKKTSKDYYDRVRVHLGELEELSVHELTSSMVSQWLEDLEENGVNSQRRNAFDLLSRSLDHAVKKGEIDKNPCKVIPRPGYDRKKVKAFTTTQMEQILNDAQNDDLFGVYLLAFLSGMRQSEIFGLLWKHIDFGAGKILIEQGLVETDGTIFIETTPKTSNSYRLIDIPVETMEVIRTIKESRAGFETDQTIQVANGERKLHARDFVFLNQRGSFLRRSNFANRNWKPRLRRLNLDECGFHSARHTAASIALSNGLPVTRAAAWLGDTVEVLMKTYAHWIDSDHSQAVHVMETVRKKSAKSTGKKSQSKTSGQQRGSGEPNGEPKRTKANRNGRK</sequence>
<dbReference type="GO" id="GO:0003677">
    <property type="term" value="F:DNA binding"/>
    <property type="evidence" value="ECO:0007669"/>
    <property type="project" value="UniProtKB-KW"/>
</dbReference>
<protein>
    <submittedName>
        <fullName evidence="6">Putative prophage phiRv2 integrase</fullName>
    </submittedName>
</protein>
<evidence type="ECO:0000256" key="4">
    <source>
        <dbReference type="SAM" id="MobiDB-lite"/>
    </source>
</evidence>
<comment type="similarity">
    <text evidence="1">Belongs to the 'phage' integrase family.</text>
</comment>
<dbReference type="InterPro" id="IPR050090">
    <property type="entry name" value="Tyrosine_recombinase_XerCD"/>
</dbReference>
<evidence type="ECO:0000256" key="1">
    <source>
        <dbReference type="ARBA" id="ARBA00008857"/>
    </source>
</evidence>
<dbReference type="GO" id="GO:0006310">
    <property type="term" value="P:DNA recombination"/>
    <property type="evidence" value="ECO:0007669"/>
    <property type="project" value="UniProtKB-KW"/>
</dbReference>
<dbReference type="PANTHER" id="PTHR30349">
    <property type="entry name" value="PHAGE INTEGRASE-RELATED"/>
    <property type="match status" value="1"/>
</dbReference>
<comment type="caution">
    <text evidence="6">The sequence shown here is derived from an EMBL/GenBank/DDBJ whole genome shotgun (WGS) entry which is preliminary data.</text>
</comment>
<evidence type="ECO:0000313" key="6">
    <source>
        <dbReference type="EMBL" id="TWT58866.1"/>
    </source>
</evidence>
<name>A0A5C5X743_9PLAN</name>
<dbReference type="PROSITE" id="PS51898">
    <property type="entry name" value="TYR_RECOMBINASE"/>
    <property type="match status" value="1"/>
</dbReference>
<dbReference type="RefSeq" id="WP_146509551.1">
    <property type="nucleotide sequence ID" value="NZ_SIHI01000001.1"/>
</dbReference>
<keyword evidence="2" id="KW-0238">DNA-binding</keyword>
<dbReference type="GO" id="GO:0015074">
    <property type="term" value="P:DNA integration"/>
    <property type="evidence" value="ECO:0007669"/>
    <property type="project" value="InterPro"/>
</dbReference>
<organism evidence="6 7">
    <name type="scientific">Thalassoglobus neptunius</name>
    <dbReference type="NCBI Taxonomy" id="1938619"/>
    <lineage>
        <taxon>Bacteria</taxon>
        <taxon>Pseudomonadati</taxon>
        <taxon>Planctomycetota</taxon>
        <taxon>Planctomycetia</taxon>
        <taxon>Planctomycetales</taxon>
        <taxon>Planctomycetaceae</taxon>
        <taxon>Thalassoglobus</taxon>
    </lineage>
</organism>
<feature type="domain" description="Tyr recombinase" evidence="5">
    <location>
        <begin position="170"/>
        <end position="376"/>
    </location>
</feature>